<dbReference type="Gene3D" id="3.60.10.10">
    <property type="entry name" value="Endonuclease/exonuclease/phosphatase"/>
    <property type="match status" value="1"/>
</dbReference>
<keyword evidence="3" id="KW-1185">Reference proteome</keyword>
<comment type="caution">
    <text evidence="2">The sequence shown here is derived from an EMBL/GenBank/DDBJ whole genome shotgun (WGS) entry which is preliminary data.</text>
</comment>
<organism evidence="2 3">
    <name type="scientific">Prorocentrum cordatum</name>
    <dbReference type="NCBI Taxonomy" id="2364126"/>
    <lineage>
        <taxon>Eukaryota</taxon>
        <taxon>Sar</taxon>
        <taxon>Alveolata</taxon>
        <taxon>Dinophyceae</taxon>
        <taxon>Prorocentrales</taxon>
        <taxon>Prorocentraceae</taxon>
        <taxon>Prorocentrum</taxon>
    </lineage>
</organism>
<feature type="non-terminal residue" evidence="2">
    <location>
        <position position="1"/>
    </location>
</feature>
<dbReference type="SUPFAM" id="SSF56219">
    <property type="entry name" value="DNase I-like"/>
    <property type="match status" value="1"/>
</dbReference>
<dbReference type="Proteomes" id="UP001189429">
    <property type="component" value="Unassembled WGS sequence"/>
</dbReference>
<name>A0ABN9S6V5_9DINO</name>
<dbReference type="InterPro" id="IPR036691">
    <property type="entry name" value="Endo/exonu/phosph_ase_sf"/>
</dbReference>
<evidence type="ECO:0008006" key="4">
    <source>
        <dbReference type="Google" id="ProtNLM"/>
    </source>
</evidence>
<sequence>DIDKLASFQGEVADVGFSGIWAPAVPSGTSEAGTPAGVAILARTSITITEPPFTKDPVLYPGRLVAAHVHWGARGGLVILSLYLVDSVGLDDQNKRILWTLASYLAKLEAAQMDYIARGDFKMGMEKLEDSSLADIEALFAVPRATTRRPSQVEKGSTIDYFMKSANLAPRAREPWVQEDGTTSPHLPVHLELATDDLDLKIRVPVMPFAIPAVPPVGCARGVEDWGPALAAVRAAADSQGLLPAWDKVLTTVESELLDRYDIVGARRRLHTGRAGEIETTLKSVKWVPPARRVRLGREAQAIKVAARRARHLMGVRAYIQKALLLLHKPELTCALAPRSFSKVAAFLLEAKAYLAKKCSHTTILSHLTSEEQAFFRGGICVLSRDDFEDVAGKIVERCKKRHDKLEEVKQAACVSFAKGSFVRGASRAHRITKTKELQSVLATSEQFIAWQGILAGCSHACFLVPVLLYRLLAGVRSSSVIPRALNDDISLQWIAPSLQQLEHLRKVATRFREGAKSLGIIIQVEKSGYVPPCASVALACKKYGGAKGLKCKNWIRNLGHDLCGARKVRRLTSQRLAGTFARRRRLQMLQKVTGKKVVGLWKTGLLPSAGHGAGVADLSDKHLQQIRADAGRLVGARSGSSSLALYLATQKAKEFDPIYMASCDIICRYAATVWEQRTSLSKLHNAWAHITTQMVRQDKATWTYARGPISATILTLWRINWHMYSSTALVNDRDEKFNLMAISPRDLRYHVVEAIERWQGRRIMSRFEHPLGENAELWVGAYVSVAVPSRQAKYDMKLAGSAACLARGAPSDSPGHMFFGCEVLAPADDTEVAGEGVPDKFVEIRDFMHGKGLQISFGEFEVTTGLPTYFWGDWNTEELQFGNVVYTDGSGLASAIPEIRRCGWAAAQMAAQGWPLRAVYGPLPGPLQTVGRSERFALLMAVRHFGTKLEVVLTDLLALESEVYEVIYKAEIVFAKKVSSYIGWAMQRTLKAGKWEPAVSDAPWRPKDGKQLPVQVTSHAVAKLRDGSVVCRRCARRTSSGSTDAWNFYLRAPCMVNRVDELRTEAMIQFCGATCVQVSAAGAFAMDALGRAGRGSEAEGWEPNAGGRGSLEGAEDQERRAGSQGSETRPGVDRAVELLVSEWHSTDVHVCNGHRLRRAGPTVFCE</sequence>
<evidence type="ECO:0000313" key="2">
    <source>
        <dbReference type="EMBL" id="CAK0827554.1"/>
    </source>
</evidence>
<feature type="non-terminal residue" evidence="2">
    <location>
        <position position="1167"/>
    </location>
</feature>
<feature type="region of interest" description="Disordered" evidence="1">
    <location>
        <begin position="1095"/>
        <end position="1132"/>
    </location>
</feature>
<evidence type="ECO:0000313" key="3">
    <source>
        <dbReference type="Proteomes" id="UP001189429"/>
    </source>
</evidence>
<dbReference type="EMBL" id="CAUYUJ010009738">
    <property type="protein sequence ID" value="CAK0827554.1"/>
    <property type="molecule type" value="Genomic_DNA"/>
</dbReference>
<protein>
    <recommendedName>
        <fullName evidence="4">RNA-directed RNA polymerase</fullName>
    </recommendedName>
</protein>
<gene>
    <name evidence="2" type="ORF">PCOR1329_LOCUS27060</name>
</gene>
<evidence type="ECO:0000256" key="1">
    <source>
        <dbReference type="SAM" id="MobiDB-lite"/>
    </source>
</evidence>
<proteinExistence type="predicted"/>
<reference evidence="2" key="1">
    <citation type="submission" date="2023-10" db="EMBL/GenBank/DDBJ databases">
        <authorList>
            <person name="Chen Y."/>
            <person name="Shah S."/>
            <person name="Dougan E. K."/>
            <person name="Thang M."/>
            <person name="Chan C."/>
        </authorList>
    </citation>
    <scope>NUCLEOTIDE SEQUENCE [LARGE SCALE GENOMIC DNA]</scope>
</reference>
<accession>A0ABN9S6V5</accession>